<evidence type="ECO:0000313" key="3">
    <source>
        <dbReference type="Proteomes" id="UP000325672"/>
    </source>
</evidence>
<evidence type="ECO:0000256" key="1">
    <source>
        <dbReference type="SAM" id="MobiDB-lite"/>
    </source>
</evidence>
<protein>
    <submittedName>
        <fullName evidence="2">Uncharacterized protein</fullName>
    </submittedName>
</protein>
<sequence>MDDCNSLTFTTASSSPSPSNIGNAGALPSISQAQSSLSLQPQVSLSDDDVLKSRLIHHYSTATYLTLSVKPEFQYIWQVEVPGIAFEHRFLLPMIMAVSALHICRKGSPGVRYIAYGYQQYEAALKGSSLALSDISPSNCHALYAVSAIGFVFELGTSYNQDSLLYRGAGVLAPWIMHIQGVRTIMLSTWAHIKAGVLGIMFDSEPSSNGPLELESCVNDFVGYIETMPLAPEQIAVYRSAANELIKWSKMPHSGFFGWVCSFGDEYGRLLAGKNPYALVIFGYSCILLRTGGPTYWISRWPEGLLREVYGYLSPSLRGWLKWPMEELGMTCRQAFPAE</sequence>
<dbReference type="Proteomes" id="UP000325672">
    <property type="component" value="Unassembled WGS sequence"/>
</dbReference>
<dbReference type="PANTHER" id="PTHR47784">
    <property type="entry name" value="STEROL UPTAKE CONTROL PROTEIN 2"/>
    <property type="match status" value="1"/>
</dbReference>
<dbReference type="GO" id="GO:0001228">
    <property type="term" value="F:DNA-binding transcription activator activity, RNA polymerase II-specific"/>
    <property type="evidence" value="ECO:0007669"/>
    <property type="project" value="TreeGrafter"/>
</dbReference>
<dbReference type="GeneID" id="43643747"/>
<reference evidence="2 3" key="1">
    <citation type="submission" date="2019-04" db="EMBL/GenBank/DDBJ databases">
        <title>Friends and foes A comparative genomics study of 23 Aspergillus species from section Flavi.</title>
        <authorList>
            <consortium name="DOE Joint Genome Institute"/>
            <person name="Kjaerbolling I."/>
            <person name="Vesth T."/>
            <person name="Frisvad J.C."/>
            <person name="Nybo J.L."/>
            <person name="Theobald S."/>
            <person name="Kildgaard S."/>
            <person name="Isbrandt T."/>
            <person name="Kuo A."/>
            <person name="Sato A."/>
            <person name="Lyhne E.K."/>
            <person name="Kogle M.E."/>
            <person name="Wiebenga A."/>
            <person name="Kun R.S."/>
            <person name="Lubbers R.J."/>
            <person name="Makela M.R."/>
            <person name="Barry K."/>
            <person name="Chovatia M."/>
            <person name="Clum A."/>
            <person name="Daum C."/>
            <person name="Haridas S."/>
            <person name="He G."/>
            <person name="LaButti K."/>
            <person name="Lipzen A."/>
            <person name="Mondo S."/>
            <person name="Riley R."/>
            <person name="Salamov A."/>
            <person name="Simmons B.A."/>
            <person name="Magnuson J.K."/>
            <person name="Henrissat B."/>
            <person name="Mortensen U.H."/>
            <person name="Larsen T.O."/>
            <person name="Devries R.P."/>
            <person name="Grigoriev I.V."/>
            <person name="Machida M."/>
            <person name="Baker S.E."/>
            <person name="Andersen M.R."/>
        </authorList>
    </citation>
    <scope>NUCLEOTIDE SEQUENCE [LARGE SCALE GENOMIC DNA]</scope>
    <source>
        <strain evidence="2 3">CBS 117625</strain>
    </source>
</reference>
<dbReference type="AlphaFoldDB" id="A0A5N6SX48"/>
<name>A0A5N6SX48_ASPPS</name>
<accession>A0A5N6SX48</accession>
<organism evidence="2 3">
    <name type="scientific">Aspergillus pseudotamarii</name>
    <dbReference type="NCBI Taxonomy" id="132259"/>
    <lineage>
        <taxon>Eukaryota</taxon>
        <taxon>Fungi</taxon>
        <taxon>Dikarya</taxon>
        <taxon>Ascomycota</taxon>
        <taxon>Pezizomycotina</taxon>
        <taxon>Eurotiomycetes</taxon>
        <taxon>Eurotiomycetidae</taxon>
        <taxon>Eurotiales</taxon>
        <taxon>Aspergillaceae</taxon>
        <taxon>Aspergillus</taxon>
        <taxon>Aspergillus subgen. Circumdati</taxon>
    </lineage>
</organism>
<feature type="compositionally biased region" description="Polar residues" evidence="1">
    <location>
        <begin position="1"/>
        <end position="12"/>
    </location>
</feature>
<dbReference type="EMBL" id="ML743567">
    <property type="protein sequence ID" value="KAE8139246.1"/>
    <property type="molecule type" value="Genomic_DNA"/>
</dbReference>
<dbReference type="PANTHER" id="PTHR47784:SF5">
    <property type="entry name" value="STEROL UPTAKE CONTROL PROTEIN 2"/>
    <property type="match status" value="1"/>
</dbReference>
<dbReference type="InterPro" id="IPR053157">
    <property type="entry name" value="Sterol_Uptake_Regulator"/>
</dbReference>
<proteinExistence type="predicted"/>
<feature type="region of interest" description="Disordered" evidence="1">
    <location>
        <begin position="1"/>
        <end position="20"/>
    </location>
</feature>
<dbReference type="RefSeq" id="XP_031915309.1">
    <property type="nucleotide sequence ID" value="XM_032059537.1"/>
</dbReference>
<evidence type="ECO:0000313" key="2">
    <source>
        <dbReference type="EMBL" id="KAE8139246.1"/>
    </source>
</evidence>
<dbReference type="OrthoDB" id="416217at2759"/>
<keyword evidence="3" id="KW-1185">Reference proteome</keyword>
<gene>
    <name evidence="2" type="ORF">BDV38DRAFT_281411</name>
</gene>